<dbReference type="Gene3D" id="3.20.20.140">
    <property type="entry name" value="Metal-dependent hydrolases"/>
    <property type="match status" value="1"/>
</dbReference>
<dbReference type="GO" id="GO:0005829">
    <property type="term" value="C:cytosol"/>
    <property type="evidence" value="ECO:0007669"/>
    <property type="project" value="TreeGrafter"/>
</dbReference>
<dbReference type="Pfam" id="PF14716">
    <property type="entry name" value="HHH_8"/>
    <property type="match status" value="1"/>
</dbReference>
<dbReference type="InterPro" id="IPR037160">
    <property type="entry name" value="DNA_Pol_thumb_sf"/>
</dbReference>
<dbReference type="Pfam" id="PF14791">
    <property type="entry name" value="DNA_pol_B_thumb"/>
    <property type="match status" value="1"/>
</dbReference>
<evidence type="ECO:0000256" key="1">
    <source>
        <dbReference type="ARBA" id="ARBA00022679"/>
    </source>
</evidence>
<sequence length="580" mass="65655">MKDYYFSNKQIAKILNDVAAAYTIKGGSQFKIIAYQNAAASIEHATSEIKDLWEEGRLDTVPGLGENIRKYLDELFTKGKVGHFDSVTKDISQIVFELLKVRGMGPKTAYKLATNLKLKSLSDLAQKAKSKKIRVLPGFGQKSEQEILESLDKFKEPTRYLLPEVFPVAERILNHLKKLKEVKIAEPLGSLRRMNPTVGDIDIAVASNHPKTVIKHFTAFGEISKVLEAGERKGSVILKNGMQIDVLINPPESFGSLLQHFTGSKNHNIKLRELALKKKMSVSDYGIRYKGQLHEFEGEEEFYQFLGMDWIVPEMREDTGEIEAALGYKLPKVIGVRDVRGDIHLHSSYPIEPSHDLGKDSFEEIINKAKSLNYEYVGLSDHSSGVSTHTKNQIIRIIEKRTKKIEQLKSSVKNIRILNLLEIDILTNGQLSVPKDGLKMLDGAIAGIHSSHSQDKKTITSRLLAAIRSPYVQVISHPTGRLLNARESYEADWPFIFRECRKTKTVLEINAHPNRMDLPDTLVRQALEYQVKFIINTDSHDIAQMDNMRFGVAVARRGWAQKRDVANTLPWVEFRKLFNV</sequence>
<dbReference type="InterPro" id="IPR010994">
    <property type="entry name" value="RuvA_2-like"/>
</dbReference>
<dbReference type="EMBL" id="MFBH01000030">
    <property type="protein sequence ID" value="OGD99294.1"/>
    <property type="molecule type" value="Genomic_DNA"/>
</dbReference>
<dbReference type="SUPFAM" id="SSF89550">
    <property type="entry name" value="PHP domain-like"/>
    <property type="match status" value="1"/>
</dbReference>
<accession>A0A1F5H5H3</accession>
<dbReference type="InterPro" id="IPR043519">
    <property type="entry name" value="NT_sf"/>
</dbReference>
<dbReference type="SUPFAM" id="SSF47781">
    <property type="entry name" value="RuvA domain 2-like"/>
    <property type="match status" value="1"/>
</dbReference>
<dbReference type="PANTHER" id="PTHR36928:SF1">
    <property type="entry name" value="PHOSPHATASE YCDX-RELATED"/>
    <property type="match status" value="1"/>
</dbReference>
<protein>
    <recommendedName>
        <fullName evidence="3">DNA-directed DNA polymerase X domain-containing protein</fullName>
    </recommendedName>
</protein>
<name>A0A1F5H5H3_9BACT</name>
<dbReference type="CDD" id="cd07436">
    <property type="entry name" value="PHP_PolX"/>
    <property type="match status" value="1"/>
</dbReference>
<dbReference type="InterPro" id="IPR002054">
    <property type="entry name" value="DNA-dir_DNA_pol_X"/>
</dbReference>
<dbReference type="SMART" id="SM00483">
    <property type="entry name" value="POLXc"/>
    <property type="match status" value="1"/>
</dbReference>
<dbReference type="InterPro" id="IPR050243">
    <property type="entry name" value="PHP_phosphatase"/>
</dbReference>
<dbReference type="GO" id="GO:0003887">
    <property type="term" value="F:DNA-directed DNA polymerase activity"/>
    <property type="evidence" value="ECO:0007669"/>
    <property type="project" value="InterPro"/>
</dbReference>
<dbReference type="AlphaFoldDB" id="A0A1F5H5H3"/>
<dbReference type="InterPro" id="IPR047967">
    <property type="entry name" value="PolX_PHP"/>
</dbReference>
<dbReference type="InterPro" id="IPR016195">
    <property type="entry name" value="Pol/histidinol_Pase-like"/>
</dbReference>
<reference evidence="4 5" key="1">
    <citation type="journal article" date="2016" name="Nat. Commun.">
        <title>Thousands of microbial genomes shed light on interconnected biogeochemical processes in an aquifer system.</title>
        <authorList>
            <person name="Anantharaman K."/>
            <person name="Brown C.T."/>
            <person name="Hug L.A."/>
            <person name="Sharon I."/>
            <person name="Castelle C.J."/>
            <person name="Probst A.J."/>
            <person name="Thomas B.C."/>
            <person name="Singh A."/>
            <person name="Wilkins M.J."/>
            <person name="Karaoz U."/>
            <person name="Brodie E.L."/>
            <person name="Williams K.H."/>
            <person name="Hubbard S.S."/>
            <person name="Banfield J.F."/>
        </authorList>
    </citation>
    <scope>NUCLEOTIDE SEQUENCE [LARGE SCALE GENOMIC DNA]</scope>
</reference>
<dbReference type="GO" id="GO:0003677">
    <property type="term" value="F:DNA binding"/>
    <property type="evidence" value="ECO:0007669"/>
    <property type="project" value="InterPro"/>
</dbReference>
<organism evidence="4 5">
    <name type="scientific">Candidatus Curtissbacteria bacterium RIFCSPHIGHO2_12_41_11</name>
    <dbReference type="NCBI Taxonomy" id="1797718"/>
    <lineage>
        <taxon>Bacteria</taxon>
        <taxon>Candidatus Curtissiibacteriota</taxon>
    </lineage>
</organism>
<keyword evidence="2" id="KW-0548">Nucleotidyltransferase</keyword>
<dbReference type="GO" id="GO:0042578">
    <property type="term" value="F:phosphoric ester hydrolase activity"/>
    <property type="evidence" value="ECO:0007669"/>
    <property type="project" value="TreeGrafter"/>
</dbReference>
<evidence type="ECO:0000259" key="3">
    <source>
        <dbReference type="SMART" id="SM00483"/>
    </source>
</evidence>
<evidence type="ECO:0000256" key="2">
    <source>
        <dbReference type="ARBA" id="ARBA00022695"/>
    </source>
</evidence>
<dbReference type="NCBIfam" id="NF006375">
    <property type="entry name" value="PRK08609.1"/>
    <property type="match status" value="1"/>
</dbReference>
<evidence type="ECO:0000313" key="5">
    <source>
        <dbReference type="Proteomes" id="UP000178393"/>
    </source>
</evidence>
<dbReference type="PIRSF" id="PIRSF005047">
    <property type="entry name" value="UCP005047_YshC"/>
    <property type="match status" value="1"/>
</dbReference>
<dbReference type="GO" id="GO:0008270">
    <property type="term" value="F:zinc ion binding"/>
    <property type="evidence" value="ECO:0007669"/>
    <property type="project" value="TreeGrafter"/>
</dbReference>
<dbReference type="InterPro" id="IPR029398">
    <property type="entry name" value="PolB_thumb"/>
</dbReference>
<dbReference type="Proteomes" id="UP000178393">
    <property type="component" value="Unassembled WGS sequence"/>
</dbReference>
<comment type="caution">
    <text evidence="4">The sequence shown here is derived from an EMBL/GenBank/DDBJ whole genome shotgun (WGS) entry which is preliminary data.</text>
</comment>
<dbReference type="Gene3D" id="3.30.210.10">
    <property type="entry name" value="DNA polymerase, thumb domain"/>
    <property type="match status" value="1"/>
</dbReference>
<dbReference type="Gene3D" id="1.10.150.20">
    <property type="entry name" value="5' to 3' exonuclease, C-terminal subdomain"/>
    <property type="match status" value="1"/>
</dbReference>
<dbReference type="Gene3D" id="1.10.150.110">
    <property type="entry name" value="DNA polymerase beta, N-terminal domain-like"/>
    <property type="match status" value="1"/>
</dbReference>
<keyword evidence="1" id="KW-0808">Transferase</keyword>
<dbReference type="InterPro" id="IPR022311">
    <property type="entry name" value="PolX-like"/>
</dbReference>
<dbReference type="SUPFAM" id="SSF81301">
    <property type="entry name" value="Nucleotidyltransferase"/>
    <property type="match status" value="1"/>
</dbReference>
<evidence type="ECO:0000313" key="4">
    <source>
        <dbReference type="EMBL" id="OGD99294.1"/>
    </source>
</evidence>
<dbReference type="CDD" id="cd00141">
    <property type="entry name" value="NT_POLXc"/>
    <property type="match status" value="1"/>
</dbReference>
<dbReference type="Pfam" id="PF14520">
    <property type="entry name" value="HHH_5"/>
    <property type="match status" value="1"/>
</dbReference>
<dbReference type="SUPFAM" id="SSF47802">
    <property type="entry name" value="DNA polymerase beta, N-terminal domain-like"/>
    <property type="match status" value="1"/>
</dbReference>
<dbReference type="InterPro" id="IPR027421">
    <property type="entry name" value="DNA_pol_lamdba_lyase_dom_sf"/>
</dbReference>
<gene>
    <name evidence="4" type="ORF">A2W45_01335</name>
</gene>
<feature type="domain" description="DNA-directed DNA polymerase X" evidence="3">
    <location>
        <begin position="6"/>
        <end position="317"/>
    </location>
</feature>
<dbReference type="Gene3D" id="3.30.460.10">
    <property type="entry name" value="Beta Polymerase, domain 2"/>
    <property type="match status" value="1"/>
</dbReference>
<dbReference type="InterPro" id="IPR010996">
    <property type="entry name" value="HHH_MUS81"/>
</dbReference>
<dbReference type="PANTHER" id="PTHR36928">
    <property type="entry name" value="PHOSPHATASE YCDX-RELATED"/>
    <property type="match status" value="1"/>
</dbReference>
<proteinExistence type="predicted"/>